<organism evidence="2 3">
    <name type="scientific">Elsinoe australis</name>
    <dbReference type="NCBI Taxonomy" id="40998"/>
    <lineage>
        <taxon>Eukaryota</taxon>
        <taxon>Fungi</taxon>
        <taxon>Dikarya</taxon>
        <taxon>Ascomycota</taxon>
        <taxon>Pezizomycotina</taxon>
        <taxon>Dothideomycetes</taxon>
        <taxon>Dothideomycetidae</taxon>
        <taxon>Myriangiales</taxon>
        <taxon>Elsinoaceae</taxon>
        <taxon>Elsinoe</taxon>
    </lineage>
</organism>
<feature type="region of interest" description="Disordered" evidence="1">
    <location>
        <begin position="269"/>
        <end position="310"/>
    </location>
</feature>
<dbReference type="AlphaFoldDB" id="A0A4U7AUR3"/>
<gene>
    <name evidence="2" type="ORF">C1H76_5629</name>
</gene>
<reference evidence="2 3" key="1">
    <citation type="submission" date="2018-02" db="EMBL/GenBank/DDBJ databases">
        <title>Draft genome sequences of Elsinoe sp., causing black scab on jojoba.</title>
        <authorList>
            <person name="Stodart B."/>
            <person name="Jeffress S."/>
            <person name="Ash G."/>
            <person name="Arun Chinnappa K."/>
        </authorList>
    </citation>
    <scope>NUCLEOTIDE SEQUENCE [LARGE SCALE GENOMIC DNA]</scope>
    <source>
        <strain evidence="2 3">Hillstone_2</strain>
    </source>
</reference>
<name>A0A4U7AUR3_9PEZI</name>
<accession>A0A4U7AUR3</accession>
<comment type="caution">
    <text evidence="2">The sequence shown here is derived from an EMBL/GenBank/DDBJ whole genome shotgun (WGS) entry which is preliminary data.</text>
</comment>
<evidence type="ECO:0000256" key="1">
    <source>
        <dbReference type="SAM" id="MobiDB-lite"/>
    </source>
</evidence>
<feature type="compositionally biased region" description="Low complexity" evidence="1">
    <location>
        <begin position="276"/>
        <end position="287"/>
    </location>
</feature>
<dbReference type="EMBL" id="PTQR01000072">
    <property type="protein sequence ID" value="TKX22153.1"/>
    <property type="molecule type" value="Genomic_DNA"/>
</dbReference>
<proteinExistence type="predicted"/>
<sequence>MSMSQSYLECHRDIQDPISLTNYPCHRTSTAVCRPISTHLNAKEDAQNLYDEATGDLEGTTLGESRPITEEVPFSGDRSCASVHEALQTINDVEIPSAATEARVSSFTSDSSIWLPPVDTIGRGQAMGMLSAQSAEVISQGTGPIAESRGIIASREASTLDSKLSEPSSPESEYIYVPSPEQASPCMDFESRVPTFTPDATSLGSKYVFNPNKLCERLHAAEVRFVSLLEDFRYILSRERQENITLRELDLLRQRRQQRLACVSYESTPYSSVEGSNTNTPPSTTSSLPTKADSHEAQRKRSSIASSEASIELEARCDCEGRGGDD</sequence>
<evidence type="ECO:0000313" key="2">
    <source>
        <dbReference type="EMBL" id="TKX22153.1"/>
    </source>
</evidence>
<dbReference type="Proteomes" id="UP000308133">
    <property type="component" value="Unassembled WGS sequence"/>
</dbReference>
<protein>
    <submittedName>
        <fullName evidence="2">Uncharacterized protein</fullName>
    </submittedName>
</protein>
<evidence type="ECO:0000313" key="3">
    <source>
        <dbReference type="Proteomes" id="UP000308133"/>
    </source>
</evidence>